<organism evidence="1 2">
    <name type="scientific">Dactylellina haptotyla (strain CBS 200.50)</name>
    <name type="common">Nematode-trapping fungus</name>
    <name type="synonym">Monacrosporium haptotylum</name>
    <dbReference type="NCBI Taxonomy" id="1284197"/>
    <lineage>
        <taxon>Eukaryota</taxon>
        <taxon>Fungi</taxon>
        <taxon>Dikarya</taxon>
        <taxon>Ascomycota</taxon>
        <taxon>Pezizomycotina</taxon>
        <taxon>Orbiliomycetes</taxon>
        <taxon>Orbiliales</taxon>
        <taxon>Orbiliaceae</taxon>
        <taxon>Dactylellina</taxon>
    </lineage>
</organism>
<name>S8AVM2_DACHA</name>
<dbReference type="EMBL" id="AQGS01000024">
    <property type="protein sequence ID" value="EPS45016.1"/>
    <property type="molecule type" value="Genomic_DNA"/>
</dbReference>
<reference evidence="1 2" key="1">
    <citation type="journal article" date="2013" name="PLoS Genet.">
        <title>Genomic mechanisms accounting for the adaptation to parasitism in nematode-trapping fungi.</title>
        <authorList>
            <person name="Meerupati T."/>
            <person name="Andersson K.M."/>
            <person name="Friman E."/>
            <person name="Kumar D."/>
            <person name="Tunlid A."/>
            <person name="Ahren D."/>
        </authorList>
    </citation>
    <scope>NUCLEOTIDE SEQUENCE [LARGE SCALE GENOMIC DNA]</scope>
    <source>
        <strain evidence="1 2">CBS 200.50</strain>
    </source>
</reference>
<evidence type="ECO:0000313" key="1">
    <source>
        <dbReference type="EMBL" id="EPS45016.1"/>
    </source>
</evidence>
<dbReference type="Proteomes" id="UP000015100">
    <property type="component" value="Unassembled WGS sequence"/>
</dbReference>
<keyword evidence="2" id="KW-1185">Reference proteome</keyword>
<proteinExistence type="predicted"/>
<gene>
    <name evidence="1" type="ORF">H072_1005</name>
</gene>
<comment type="caution">
    <text evidence="1">The sequence shown here is derived from an EMBL/GenBank/DDBJ whole genome shotgun (WGS) entry which is preliminary data.</text>
</comment>
<evidence type="ECO:0000313" key="2">
    <source>
        <dbReference type="Proteomes" id="UP000015100"/>
    </source>
</evidence>
<dbReference type="HOGENOM" id="CLU_2671005_0_0_1"/>
<accession>S8AVM2</accession>
<reference evidence="2" key="2">
    <citation type="submission" date="2013-04" db="EMBL/GenBank/DDBJ databases">
        <title>Genomic mechanisms accounting for the adaptation to parasitism in nematode-trapping fungi.</title>
        <authorList>
            <person name="Ahren D.G."/>
        </authorList>
    </citation>
    <scope>NUCLEOTIDE SEQUENCE [LARGE SCALE GENOMIC DNA]</scope>
    <source>
        <strain evidence="2">CBS 200.50</strain>
    </source>
</reference>
<protein>
    <submittedName>
        <fullName evidence="1">Uncharacterized protein</fullName>
    </submittedName>
</protein>
<sequence>MEGTTKAWEGVPKKSRNNVVLACEGHIHDLAFLTADEHLHKHFQFTFDKNSITTYSMKAEWLKSSMEEPPPTLTS</sequence>
<dbReference type="AlphaFoldDB" id="S8AVM2"/>